<dbReference type="PROSITE" id="PS51819">
    <property type="entry name" value="VOC"/>
    <property type="match status" value="1"/>
</dbReference>
<dbReference type="RefSeq" id="WP_196100117.1">
    <property type="nucleotide sequence ID" value="NZ_CP064939.1"/>
</dbReference>
<sequence length="159" mass="18233">MKKTLLIVLIVTASFISGFAFKALIGGDNLTEPKLKRVTGIGGIFFKCKDPKRIMEWYRTHLGLNTSAYGATFEWFESADSTTKAQTQWAPFLERTKYFEPSTKDFMINYRVDNLKALIAELKKENVTIVDSVSTYDYGKFVHIMDVEGNKIELWEPKK</sequence>
<proteinExistence type="predicted"/>
<organism evidence="2 3">
    <name type="scientific">Pedobacter endophyticus</name>
    <dbReference type="NCBI Taxonomy" id="2789740"/>
    <lineage>
        <taxon>Bacteria</taxon>
        <taxon>Pseudomonadati</taxon>
        <taxon>Bacteroidota</taxon>
        <taxon>Sphingobacteriia</taxon>
        <taxon>Sphingobacteriales</taxon>
        <taxon>Sphingobacteriaceae</taxon>
        <taxon>Pedobacter</taxon>
    </lineage>
</organism>
<gene>
    <name evidence="2" type="ORF">IZT61_05155</name>
</gene>
<dbReference type="KEGG" id="pex:IZT61_05155"/>
<dbReference type="AlphaFoldDB" id="A0A7S9L1F1"/>
<dbReference type="Pfam" id="PF00903">
    <property type="entry name" value="Glyoxalase"/>
    <property type="match status" value="1"/>
</dbReference>
<reference evidence="2 3" key="1">
    <citation type="submission" date="2020-11" db="EMBL/GenBank/DDBJ databases">
        <title>Pedobacter endophytica, an endophytic bacteria isolated form Carex pumila.</title>
        <authorList>
            <person name="Peng Y."/>
            <person name="Jiang L."/>
            <person name="Lee J."/>
        </authorList>
    </citation>
    <scope>NUCLEOTIDE SEQUENCE [LARGE SCALE GENOMIC DNA]</scope>
    <source>
        <strain evidence="2 3">JBR3-12</strain>
    </source>
</reference>
<name>A0A7S9L1F1_9SPHI</name>
<evidence type="ECO:0000259" key="1">
    <source>
        <dbReference type="PROSITE" id="PS51819"/>
    </source>
</evidence>
<feature type="domain" description="VOC" evidence="1">
    <location>
        <begin position="40"/>
        <end position="157"/>
    </location>
</feature>
<dbReference type="InterPro" id="IPR004360">
    <property type="entry name" value="Glyas_Fos-R_dOase_dom"/>
</dbReference>
<dbReference type="InterPro" id="IPR037523">
    <property type="entry name" value="VOC_core"/>
</dbReference>
<dbReference type="InterPro" id="IPR029068">
    <property type="entry name" value="Glyas_Bleomycin-R_OHBP_Dase"/>
</dbReference>
<dbReference type="EMBL" id="CP064939">
    <property type="protein sequence ID" value="QPH40663.1"/>
    <property type="molecule type" value="Genomic_DNA"/>
</dbReference>
<evidence type="ECO:0000313" key="3">
    <source>
        <dbReference type="Proteomes" id="UP000594759"/>
    </source>
</evidence>
<keyword evidence="3" id="KW-1185">Reference proteome</keyword>
<protein>
    <submittedName>
        <fullName evidence="2">VOC family protein</fullName>
    </submittedName>
</protein>
<accession>A0A7S9L1F1</accession>
<dbReference type="Gene3D" id="3.10.180.10">
    <property type="entry name" value="2,3-Dihydroxybiphenyl 1,2-Dioxygenase, domain 1"/>
    <property type="match status" value="1"/>
</dbReference>
<dbReference type="Proteomes" id="UP000594759">
    <property type="component" value="Chromosome"/>
</dbReference>
<dbReference type="SUPFAM" id="SSF54593">
    <property type="entry name" value="Glyoxalase/Bleomycin resistance protein/Dihydroxybiphenyl dioxygenase"/>
    <property type="match status" value="1"/>
</dbReference>
<evidence type="ECO:0000313" key="2">
    <source>
        <dbReference type="EMBL" id="QPH40663.1"/>
    </source>
</evidence>